<reference evidence="2" key="2">
    <citation type="submission" date="2020-09" db="EMBL/GenBank/DDBJ databases">
        <authorList>
            <person name="Sun Q."/>
            <person name="Ohkuma M."/>
        </authorList>
    </citation>
    <scope>NUCLEOTIDE SEQUENCE</scope>
    <source>
        <strain evidence="2">JCM 4654</strain>
    </source>
</reference>
<keyword evidence="1" id="KW-0472">Membrane</keyword>
<protein>
    <recommendedName>
        <fullName evidence="4">Cytochrome C oxidase subunit I</fullName>
    </recommendedName>
</protein>
<feature type="transmembrane region" description="Helical" evidence="1">
    <location>
        <begin position="100"/>
        <end position="122"/>
    </location>
</feature>
<evidence type="ECO:0008006" key="4">
    <source>
        <dbReference type="Google" id="ProtNLM"/>
    </source>
</evidence>
<evidence type="ECO:0000256" key="1">
    <source>
        <dbReference type="SAM" id="Phobius"/>
    </source>
</evidence>
<dbReference type="Proteomes" id="UP000608955">
    <property type="component" value="Unassembled WGS sequence"/>
</dbReference>
<dbReference type="EMBL" id="BMVF01000004">
    <property type="protein sequence ID" value="GHD87378.1"/>
    <property type="molecule type" value="Genomic_DNA"/>
</dbReference>
<keyword evidence="3" id="KW-1185">Reference proteome</keyword>
<keyword evidence="1" id="KW-1133">Transmembrane helix</keyword>
<organism evidence="2 3">
    <name type="scientific">Streptomyces naganishii JCM 4654</name>
    <dbReference type="NCBI Taxonomy" id="1306179"/>
    <lineage>
        <taxon>Bacteria</taxon>
        <taxon>Bacillati</taxon>
        <taxon>Actinomycetota</taxon>
        <taxon>Actinomycetes</taxon>
        <taxon>Kitasatosporales</taxon>
        <taxon>Streptomycetaceae</taxon>
        <taxon>Streptomyces</taxon>
    </lineage>
</organism>
<reference evidence="2" key="1">
    <citation type="journal article" date="2014" name="Int. J. Syst. Evol. Microbiol.">
        <title>Complete genome sequence of Corynebacterium casei LMG S-19264T (=DSM 44701T), isolated from a smear-ripened cheese.</title>
        <authorList>
            <consortium name="US DOE Joint Genome Institute (JGI-PGF)"/>
            <person name="Walter F."/>
            <person name="Albersmeier A."/>
            <person name="Kalinowski J."/>
            <person name="Ruckert C."/>
        </authorList>
    </citation>
    <scope>NUCLEOTIDE SEQUENCE</scope>
    <source>
        <strain evidence="2">JCM 4654</strain>
    </source>
</reference>
<evidence type="ECO:0000313" key="3">
    <source>
        <dbReference type="Proteomes" id="UP000608955"/>
    </source>
</evidence>
<sequence>MTGEAGRRDGRPAGAADVVNQVEGYLLWQARVAEAEERARSFTEPMTWLTSAQREEIEEHYTRDCLLRARSDLQRVADRCRALRGEYEERYRRLRARCMASVLAALAVLAGAAVVTLAVASARL</sequence>
<accession>A0A918Y110</accession>
<dbReference type="AlphaFoldDB" id="A0A918Y110"/>
<proteinExistence type="predicted"/>
<evidence type="ECO:0000313" key="2">
    <source>
        <dbReference type="EMBL" id="GHD87378.1"/>
    </source>
</evidence>
<gene>
    <name evidence="2" type="ORF">GCM10010508_19270</name>
</gene>
<comment type="caution">
    <text evidence="2">The sequence shown here is derived from an EMBL/GenBank/DDBJ whole genome shotgun (WGS) entry which is preliminary data.</text>
</comment>
<keyword evidence="1" id="KW-0812">Transmembrane</keyword>
<dbReference type="RefSeq" id="WP_190177289.1">
    <property type="nucleotide sequence ID" value="NZ_BMVF01000004.1"/>
</dbReference>
<name>A0A918Y110_9ACTN</name>